<feature type="region of interest" description="Disordered" evidence="1">
    <location>
        <begin position="1"/>
        <end position="36"/>
    </location>
</feature>
<evidence type="ECO:0000256" key="1">
    <source>
        <dbReference type="SAM" id="MobiDB-lite"/>
    </source>
</evidence>
<dbReference type="AlphaFoldDB" id="A0A897NAU7"/>
<reference evidence="2 3" key="1">
    <citation type="submission" date="2020-11" db="EMBL/GenBank/DDBJ databases">
        <title>Carbohydrate-dependent, anaerobic sulfur respiration: A novel catabolism in halophilic archaea.</title>
        <authorList>
            <person name="Sorokin D.Y."/>
            <person name="Messina E."/>
            <person name="Smedile F."/>
            <person name="La Cono V."/>
            <person name="Hallsworth J.E."/>
            <person name="Yakimov M.M."/>
        </authorList>
    </citation>
    <scope>NUCLEOTIDE SEQUENCE [LARGE SCALE GENOMIC DNA]</scope>
    <source>
        <strain evidence="2 3">HSR12-2</strain>
    </source>
</reference>
<protein>
    <submittedName>
        <fullName evidence="2">Uncharacterized protein</fullName>
    </submittedName>
</protein>
<organism evidence="2 3">
    <name type="scientific">Halapricum desulfuricans</name>
    <dbReference type="NCBI Taxonomy" id="2841257"/>
    <lineage>
        <taxon>Archaea</taxon>
        <taxon>Methanobacteriati</taxon>
        <taxon>Methanobacteriota</taxon>
        <taxon>Stenosarchaea group</taxon>
        <taxon>Halobacteria</taxon>
        <taxon>Halobacteriales</taxon>
        <taxon>Haloarculaceae</taxon>
        <taxon>Halapricum</taxon>
    </lineage>
</organism>
<dbReference type="EMBL" id="CP064788">
    <property type="protein sequence ID" value="QSG09521.1"/>
    <property type="molecule type" value="Genomic_DNA"/>
</dbReference>
<evidence type="ECO:0000313" key="2">
    <source>
        <dbReference type="EMBL" id="QSG09521.1"/>
    </source>
</evidence>
<name>A0A897NAU7_9EURY</name>
<proteinExistence type="predicted"/>
<dbReference type="Proteomes" id="UP000662973">
    <property type="component" value="Chromosome"/>
</dbReference>
<feature type="compositionally biased region" description="Low complexity" evidence="1">
    <location>
        <begin position="22"/>
        <end position="36"/>
    </location>
</feature>
<dbReference type="KEGG" id="hds:HSR122_2137"/>
<keyword evidence="3" id="KW-1185">Reference proteome</keyword>
<gene>
    <name evidence="2" type="ORF">HSR122_2137</name>
</gene>
<evidence type="ECO:0000313" key="3">
    <source>
        <dbReference type="Proteomes" id="UP000662973"/>
    </source>
</evidence>
<accession>A0A897NAU7</accession>
<sequence>MIVRGRNTKPLPRRSRPPTTIAAVRPPRAVVAPPSFRAADTTAERFGNGKYLSGKRPVA</sequence>